<sequence length="132" mass="15007">MQLYMVFKCCTYKDLKNAVESIHCHCPAGRLTIRPSLKSFFQDSPALSSIHLSSASLFLMKKSIPQYDAATTMLHCDACRLNSYIFVMSEQSISFHMFASHFSATLCWSVALNPKIHSGFLLVTIKKWQTFQ</sequence>
<protein>
    <submittedName>
        <fullName evidence="1">Uncharacterized protein</fullName>
    </submittedName>
</protein>
<proteinExistence type="predicted"/>
<reference evidence="1 2" key="1">
    <citation type="submission" date="2021-06" db="EMBL/GenBank/DDBJ databases">
        <authorList>
            <person name="Palmer J.M."/>
        </authorList>
    </citation>
    <scope>NUCLEOTIDE SEQUENCE [LARGE SCALE GENOMIC DNA]</scope>
    <source>
        <strain evidence="1 2">AS_MEX2019</strain>
        <tissue evidence="1">Muscle</tissue>
    </source>
</reference>
<evidence type="ECO:0000313" key="1">
    <source>
        <dbReference type="EMBL" id="MEQ2307525.1"/>
    </source>
</evidence>
<accession>A0ABV0ZN16</accession>
<gene>
    <name evidence="1" type="ORF">AMECASPLE_019206</name>
</gene>
<dbReference type="Proteomes" id="UP001469553">
    <property type="component" value="Unassembled WGS sequence"/>
</dbReference>
<name>A0ABV0ZN16_9TELE</name>
<dbReference type="EMBL" id="JAHRIP010067369">
    <property type="protein sequence ID" value="MEQ2307525.1"/>
    <property type="molecule type" value="Genomic_DNA"/>
</dbReference>
<keyword evidence="2" id="KW-1185">Reference proteome</keyword>
<comment type="caution">
    <text evidence="1">The sequence shown here is derived from an EMBL/GenBank/DDBJ whole genome shotgun (WGS) entry which is preliminary data.</text>
</comment>
<organism evidence="1 2">
    <name type="scientific">Ameca splendens</name>
    <dbReference type="NCBI Taxonomy" id="208324"/>
    <lineage>
        <taxon>Eukaryota</taxon>
        <taxon>Metazoa</taxon>
        <taxon>Chordata</taxon>
        <taxon>Craniata</taxon>
        <taxon>Vertebrata</taxon>
        <taxon>Euteleostomi</taxon>
        <taxon>Actinopterygii</taxon>
        <taxon>Neopterygii</taxon>
        <taxon>Teleostei</taxon>
        <taxon>Neoteleostei</taxon>
        <taxon>Acanthomorphata</taxon>
        <taxon>Ovalentaria</taxon>
        <taxon>Atherinomorphae</taxon>
        <taxon>Cyprinodontiformes</taxon>
        <taxon>Goodeidae</taxon>
        <taxon>Ameca</taxon>
    </lineage>
</organism>
<evidence type="ECO:0000313" key="2">
    <source>
        <dbReference type="Proteomes" id="UP001469553"/>
    </source>
</evidence>